<proteinExistence type="predicted"/>
<feature type="non-terminal residue" evidence="2">
    <location>
        <position position="35"/>
    </location>
</feature>
<comment type="caution">
    <text evidence="2">The sequence shown here is derived from an EMBL/GenBank/DDBJ whole genome shotgun (WGS) entry which is preliminary data.</text>
</comment>
<sequence length="35" mass="3576">MLTDLPIAVIGAGAMGEAIIGGLLRNELVTPDQIL</sequence>
<name>A0A2J6WZY5_9CHLR</name>
<feature type="domain" description="Pyrroline-5-carboxylate reductase catalytic N-terminal" evidence="1">
    <location>
        <begin position="7"/>
        <end position="34"/>
    </location>
</feature>
<dbReference type="Proteomes" id="UP000243376">
    <property type="component" value="Unassembled WGS sequence"/>
</dbReference>
<dbReference type="EMBL" id="PNIQ01000832">
    <property type="protein sequence ID" value="PMP76978.1"/>
    <property type="molecule type" value="Genomic_DNA"/>
</dbReference>
<accession>A0A2J6WZY5</accession>
<evidence type="ECO:0000259" key="1">
    <source>
        <dbReference type="Pfam" id="PF03807"/>
    </source>
</evidence>
<evidence type="ECO:0000313" key="2">
    <source>
        <dbReference type="EMBL" id="PMP76978.1"/>
    </source>
</evidence>
<gene>
    <name evidence="2" type="ORF">C0184_12400</name>
</gene>
<evidence type="ECO:0000313" key="3">
    <source>
        <dbReference type="Proteomes" id="UP000243376"/>
    </source>
</evidence>
<dbReference type="Gene3D" id="3.40.50.720">
    <property type="entry name" value="NAD(P)-binding Rossmann-like Domain"/>
    <property type="match status" value="1"/>
</dbReference>
<organism evidence="2 3">
    <name type="scientific">Chloroflexus aggregans</name>
    <dbReference type="NCBI Taxonomy" id="152260"/>
    <lineage>
        <taxon>Bacteria</taxon>
        <taxon>Bacillati</taxon>
        <taxon>Chloroflexota</taxon>
        <taxon>Chloroflexia</taxon>
        <taxon>Chloroflexales</taxon>
        <taxon>Chloroflexineae</taxon>
        <taxon>Chloroflexaceae</taxon>
        <taxon>Chloroflexus</taxon>
    </lineage>
</organism>
<dbReference type="InterPro" id="IPR028939">
    <property type="entry name" value="P5C_Rdtase_cat_N"/>
</dbReference>
<dbReference type="Pfam" id="PF03807">
    <property type="entry name" value="F420_oxidored"/>
    <property type="match status" value="1"/>
</dbReference>
<protein>
    <submittedName>
        <fullName evidence="2">Pyrroline-5-carboxylate reductase</fullName>
    </submittedName>
</protein>
<dbReference type="AlphaFoldDB" id="A0A2J6WZY5"/>
<reference evidence="2 3" key="1">
    <citation type="submission" date="2018-01" db="EMBL/GenBank/DDBJ databases">
        <title>Metagenomic assembled genomes from two thermal pools in the Uzon Caldera, Kamchatka, Russia.</title>
        <authorList>
            <person name="Wilkins L."/>
            <person name="Ettinger C."/>
        </authorList>
    </citation>
    <scope>NUCLEOTIDE SEQUENCE [LARGE SCALE GENOMIC DNA]</scope>
    <source>
        <strain evidence="2">ZAV-02</strain>
    </source>
</reference>